<feature type="region of interest" description="Disordered" evidence="1">
    <location>
        <begin position="1"/>
        <end position="22"/>
    </location>
</feature>
<protein>
    <submittedName>
        <fullName evidence="2">Uncharacterized protein</fullName>
    </submittedName>
</protein>
<proteinExistence type="predicted"/>
<organism evidence="2 3">
    <name type="scientific">Mycobacterium bourgelatii</name>
    <dbReference type="NCBI Taxonomy" id="1273442"/>
    <lineage>
        <taxon>Bacteria</taxon>
        <taxon>Bacillati</taxon>
        <taxon>Actinomycetota</taxon>
        <taxon>Actinomycetes</taxon>
        <taxon>Mycobacteriales</taxon>
        <taxon>Mycobacteriaceae</taxon>
        <taxon>Mycobacterium</taxon>
    </lineage>
</organism>
<name>A0A7I9YKM1_MYCBU</name>
<keyword evidence="3" id="KW-1185">Reference proteome</keyword>
<accession>A0A7I9YKM1</accession>
<gene>
    <name evidence="2" type="ORF">MBOU_12780</name>
</gene>
<dbReference type="Proteomes" id="UP000465360">
    <property type="component" value="Unassembled WGS sequence"/>
</dbReference>
<evidence type="ECO:0000313" key="3">
    <source>
        <dbReference type="Proteomes" id="UP000465360"/>
    </source>
</evidence>
<dbReference type="RefSeq" id="WP_163709233.1">
    <property type="nucleotide sequence ID" value="NZ_BLKZ01000001.1"/>
</dbReference>
<evidence type="ECO:0000313" key="2">
    <source>
        <dbReference type="EMBL" id="GFG89236.1"/>
    </source>
</evidence>
<reference evidence="2 3" key="1">
    <citation type="journal article" date="2019" name="Emerg. Microbes Infect.">
        <title>Comprehensive subspecies identification of 175 nontuberculous mycobacteria species based on 7547 genomic profiles.</title>
        <authorList>
            <person name="Matsumoto Y."/>
            <person name="Kinjo T."/>
            <person name="Motooka D."/>
            <person name="Nabeya D."/>
            <person name="Jung N."/>
            <person name="Uechi K."/>
            <person name="Horii T."/>
            <person name="Iida T."/>
            <person name="Fujita J."/>
            <person name="Nakamura S."/>
        </authorList>
    </citation>
    <scope>NUCLEOTIDE SEQUENCE [LARGE SCALE GENOMIC DNA]</scope>
    <source>
        <strain evidence="2 3">JCM 30725</strain>
    </source>
</reference>
<comment type="caution">
    <text evidence="2">The sequence shown here is derived from an EMBL/GenBank/DDBJ whole genome shotgun (WGS) entry which is preliminary data.</text>
</comment>
<evidence type="ECO:0000256" key="1">
    <source>
        <dbReference type="SAM" id="MobiDB-lite"/>
    </source>
</evidence>
<sequence>MTDNSWNVQIGEAPEGNPGIPAVPTTVYEGDEEGARAAYEEHAAKAPAADYRYVLLRNVGEVVELWGTPPAVG</sequence>
<dbReference type="AlphaFoldDB" id="A0A7I9YKM1"/>
<dbReference type="EMBL" id="BLKZ01000001">
    <property type="protein sequence ID" value="GFG89236.1"/>
    <property type="molecule type" value="Genomic_DNA"/>
</dbReference>